<dbReference type="Gene3D" id="2.30.29.30">
    <property type="entry name" value="Pleckstrin-homology domain (PH domain)/Phosphotyrosine-binding domain (PTB)"/>
    <property type="match status" value="1"/>
</dbReference>
<feature type="chain" id="PRO_5033229871" evidence="1">
    <location>
        <begin position="18"/>
        <end position="328"/>
    </location>
</feature>
<evidence type="ECO:0000313" key="4">
    <source>
        <dbReference type="Proteomes" id="UP000038040"/>
    </source>
</evidence>
<gene>
    <name evidence="3" type="ORF">DME_LOCUS999</name>
</gene>
<dbReference type="InterPro" id="IPR011993">
    <property type="entry name" value="PH-like_dom_sf"/>
</dbReference>
<dbReference type="Pfam" id="PF00169">
    <property type="entry name" value="PH"/>
    <property type="match status" value="1"/>
</dbReference>
<dbReference type="STRING" id="318479.A0A0N4UF63"/>
<protein>
    <submittedName>
        <fullName evidence="6">PH domain-containing protein</fullName>
    </submittedName>
</protein>
<dbReference type="InterPro" id="IPR001849">
    <property type="entry name" value="PH_domain"/>
</dbReference>
<evidence type="ECO:0000259" key="2">
    <source>
        <dbReference type="PROSITE" id="PS50003"/>
    </source>
</evidence>
<sequence length="328" mass="37119">MGVLLLMCLVIFLSKRGKNIFFSGIPATSSSYETNSNDISLPSNIIKGIVSGAASHSSTTQRLQRIIAFFTSNDSNQNKIKSFSSSNNGKRRLKRSITTIFASGNTTGTCTRENFSNVDHVTCSSYIPVNAKNIHKQGQLLHQEVSFGELIKFSNKHWQQYWVILQNSDLYLCGQLNSHISDDTNEVVLNIPSDSRIINLKSAIVDIAYDFLNNKLINSKKEYVLRIVTQIHQEHLFLSASEKEMLEWISTIRHVISKAYSDKNDSMKINNVVKTIKSNSIDSRYMNRGNGYYLNYPLIYMGGQPNGCLNNRFTTQSEIFVHLNNHRS</sequence>
<keyword evidence="5" id="KW-1185">Reference proteome</keyword>
<reference evidence="3 5" key="2">
    <citation type="submission" date="2018-11" db="EMBL/GenBank/DDBJ databases">
        <authorList>
            <consortium name="Pathogen Informatics"/>
        </authorList>
    </citation>
    <scope>NUCLEOTIDE SEQUENCE [LARGE SCALE GENOMIC DNA]</scope>
</reference>
<feature type="domain" description="PH" evidence="2">
    <location>
        <begin position="133"/>
        <end position="257"/>
    </location>
</feature>
<dbReference type="PROSITE" id="PS50003">
    <property type="entry name" value="PH_DOMAIN"/>
    <property type="match status" value="1"/>
</dbReference>
<name>A0A0N4UF63_DRAME</name>
<dbReference type="SUPFAM" id="SSF50729">
    <property type="entry name" value="PH domain-like"/>
    <property type="match status" value="1"/>
</dbReference>
<dbReference type="Proteomes" id="UP000274756">
    <property type="component" value="Unassembled WGS sequence"/>
</dbReference>
<dbReference type="SMART" id="SM00233">
    <property type="entry name" value="PH"/>
    <property type="match status" value="1"/>
</dbReference>
<organism evidence="4 6">
    <name type="scientific">Dracunculus medinensis</name>
    <name type="common">Guinea worm</name>
    <dbReference type="NCBI Taxonomy" id="318479"/>
    <lineage>
        <taxon>Eukaryota</taxon>
        <taxon>Metazoa</taxon>
        <taxon>Ecdysozoa</taxon>
        <taxon>Nematoda</taxon>
        <taxon>Chromadorea</taxon>
        <taxon>Rhabditida</taxon>
        <taxon>Spirurina</taxon>
        <taxon>Dracunculoidea</taxon>
        <taxon>Dracunculidae</taxon>
        <taxon>Dracunculus</taxon>
    </lineage>
</organism>
<keyword evidence="1" id="KW-0732">Signal</keyword>
<proteinExistence type="predicted"/>
<dbReference type="OrthoDB" id="5874588at2759"/>
<evidence type="ECO:0000313" key="6">
    <source>
        <dbReference type="WBParaSite" id="DME_0000606001-mRNA-1"/>
    </source>
</evidence>
<dbReference type="Proteomes" id="UP000038040">
    <property type="component" value="Unplaced"/>
</dbReference>
<dbReference type="EMBL" id="UYYG01000011">
    <property type="protein sequence ID" value="VDN51026.1"/>
    <property type="molecule type" value="Genomic_DNA"/>
</dbReference>
<dbReference type="AlphaFoldDB" id="A0A0N4UF63"/>
<feature type="signal peptide" evidence="1">
    <location>
        <begin position="1"/>
        <end position="17"/>
    </location>
</feature>
<accession>A0A0N4UF63</accession>
<evidence type="ECO:0000313" key="3">
    <source>
        <dbReference type="EMBL" id="VDN51026.1"/>
    </source>
</evidence>
<dbReference type="WBParaSite" id="DME_0000606001-mRNA-1">
    <property type="protein sequence ID" value="DME_0000606001-mRNA-1"/>
    <property type="gene ID" value="DME_0000606001"/>
</dbReference>
<evidence type="ECO:0000313" key="5">
    <source>
        <dbReference type="Proteomes" id="UP000274756"/>
    </source>
</evidence>
<evidence type="ECO:0000256" key="1">
    <source>
        <dbReference type="SAM" id="SignalP"/>
    </source>
</evidence>
<reference evidence="6" key="1">
    <citation type="submission" date="2017-02" db="UniProtKB">
        <authorList>
            <consortium name="WormBaseParasite"/>
        </authorList>
    </citation>
    <scope>IDENTIFICATION</scope>
</reference>